<organism evidence="2 3">
    <name type="scientific">Albula glossodonta</name>
    <name type="common">roundjaw bonefish</name>
    <dbReference type="NCBI Taxonomy" id="121402"/>
    <lineage>
        <taxon>Eukaryota</taxon>
        <taxon>Metazoa</taxon>
        <taxon>Chordata</taxon>
        <taxon>Craniata</taxon>
        <taxon>Vertebrata</taxon>
        <taxon>Euteleostomi</taxon>
        <taxon>Actinopterygii</taxon>
        <taxon>Neopterygii</taxon>
        <taxon>Teleostei</taxon>
        <taxon>Albuliformes</taxon>
        <taxon>Albulidae</taxon>
        <taxon>Albula</taxon>
    </lineage>
</organism>
<reference evidence="2" key="1">
    <citation type="thesis" date="2021" institute="BYU ScholarsArchive" country="Provo, UT, USA">
        <title>Applications of and Algorithms for Genome Assembly and Genomic Analyses with an Emphasis on Marine Teleosts.</title>
        <authorList>
            <person name="Pickett B.D."/>
        </authorList>
    </citation>
    <scope>NUCLEOTIDE SEQUENCE</scope>
    <source>
        <strain evidence="2">HI-2016</strain>
    </source>
</reference>
<dbReference type="Proteomes" id="UP000824540">
    <property type="component" value="Unassembled WGS sequence"/>
</dbReference>
<dbReference type="EMBL" id="JAFBMS010000048">
    <property type="protein sequence ID" value="KAG9339970.1"/>
    <property type="molecule type" value="Genomic_DNA"/>
</dbReference>
<feature type="region of interest" description="Disordered" evidence="1">
    <location>
        <begin position="201"/>
        <end position="229"/>
    </location>
</feature>
<dbReference type="PANTHER" id="PTHR21477">
    <property type="entry name" value="ZGC:172139"/>
    <property type="match status" value="1"/>
</dbReference>
<evidence type="ECO:0000313" key="3">
    <source>
        <dbReference type="Proteomes" id="UP000824540"/>
    </source>
</evidence>
<gene>
    <name evidence="2" type="ORF">JZ751_022285</name>
</gene>
<evidence type="ECO:0000313" key="2">
    <source>
        <dbReference type="EMBL" id="KAG9339970.1"/>
    </source>
</evidence>
<dbReference type="AlphaFoldDB" id="A0A8T2NL49"/>
<evidence type="ECO:0000256" key="1">
    <source>
        <dbReference type="SAM" id="MobiDB-lite"/>
    </source>
</evidence>
<dbReference type="PANTHER" id="PTHR21477:SF13">
    <property type="entry name" value="KIAA0930"/>
    <property type="match status" value="1"/>
</dbReference>
<dbReference type="Pfam" id="PF09741">
    <property type="entry name" value="DUF2045"/>
    <property type="match status" value="1"/>
</dbReference>
<keyword evidence="3" id="KW-1185">Reference proteome</keyword>
<dbReference type="OrthoDB" id="1906921at2759"/>
<sequence>MGFVTVRACVNPVPSPAPLRGRCEGQQWQPQHQPVRLSSGPCQPLIPAASNRGSGARANRALMRCEAQISISLSLWWQLGYRGPVTQPSQTRGYVPPHARSGTCRALLKNRRSLLNEPSILMKSRQGSDGGFVPRALCDAIKEVLCSTGASDGKRAKASKFNTSCRTLWATLRKFSCGEAAAKYTSDEWHSLEPNTVHDKEALSGRQSPPLLFNDGHKSSSHQGGVHGGGVGWGGGGIATQDITAEVRHPAGRDSQVHQVEVVLGVSEGWQVEVEVYRRDSKKLPGLGDPDIDWEESVYLNLILQKLDYVVTCAVCTRSDAGDIHIHKKKSQILSSELGVAN</sequence>
<name>A0A8T2NL49_9TELE</name>
<protein>
    <submittedName>
        <fullName evidence="2">Uncharacterized protein</fullName>
    </submittedName>
</protein>
<dbReference type="InterPro" id="IPR019141">
    <property type="entry name" value="DUF2045"/>
</dbReference>
<proteinExistence type="predicted"/>
<accession>A0A8T2NL49</accession>
<comment type="caution">
    <text evidence="2">The sequence shown here is derived from an EMBL/GenBank/DDBJ whole genome shotgun (WGS) entry which is preliminary data.</text>
</comment>